<evidence type="ECO:0000256" key="5">
    <source>
        <dbReference type="ARBA" id="ARBA00023136"/>
    </source>
</evidence>
<dbReference type="Proteomes" id="UP000001847">
    <property type="component" value="Chromosome I"/>
</dbReference>
<feature type="transmembrane region" description="Helical" evidence="6">
    <location>
        <begin position="28"/>
        <end position="48"/>
    </location>
</feature>
<dbReference type="STRING" id="456481.LEPBI_I0414"/>
<evidence type="ECO:0008006" key="9">
    <source>
        <dbReference type="Google" id="ProtNLM"/>
    </source>
</evidence>
<feature type="transmembrane region" description="Helical" evidence="6">
    <location>
        <begin position="80"/>
        <end position="99"/>
    </location>
</feature>
<dbReference type="AlphaFoldDB" id="B0SIX6"/>
<feature type="transmembrane region" description="Helical" evidence="6">
    <location>
        <begin position="105"/>
        <end position="126"/>
    </location>
</feature>
<evidence type="ECO:0000313" key="7">
    <source>
        <dbReference type="EMBL" id="ABZ96556.1"/>
    </source>
</evidence>
<comment type="subcellular location">
    <subcellularLocation>
        <location evidence="1">Membrane</location>
        <topology evidence="1">Multi-pass membrane protein</topology>
    </subcellularLocation>
</comment>
<feature type="transmembrane region" description="Helical" evidence="6">
    <location>
        <begin position="197"/>
        <end position="216"/>
    </location>
</feature>
<dbReference type="InterPro" id="IPR012506">
    <property type="entry name" value="TMEM86B-like"/>
</dbReference>
<dbReference type="Pfam" id="PF07947">
    <property type="entry name" value="YhhN"/>
    <property type="match status" value="1"/>
</dbReference>
<evidence type="ECO:0000256" key="6">
    <source>
        <dbReference type="SAM" id="Phobius"/>
    </source>
</evidence>
<feature type="transmembrane region" description="Helical" evidence="6">
    <location>
        <begin position="168"/>
        <end position="185"/>
    </location>
</feature>
<sequence length="217" mass="24130">MNQSLILISALPLLGILLYFEKKESIKGMLGVKPILSSLFVITAFLQINQYSSYQYLILVGLVLSFIGDICLIFFFHKKVFTAGLGAFLAGHVMYTIAFSRLGEVGSVMITVGTVFLLTSVVIYMRLQANLGNMRAPVLAYISIITVMVIGAASFWDHTTININCRNFVLTGALLFYISDIFVARHRFVQKEFLNRAIGLPMYYSAQFLIALSTGLI</sequence>
<dbReference type="PANTHER" id="PTHR31885:SF6">
    <property type="entry name" value="GH04784P"/>
    <property type="match status" value="1"/>
</dbReference>
<dbReference type="GO" id="GO:0016787">
    <property type="term" value="F:hydrolase activity"/>
    <property type="evidence" value="ECO:0007669"/>
    <property type="project" value="TreeGrafter"/>
</dbReference>
<keyword evidence="4 6" id="KW-1133">Transmembrane helix</keyword>
<keyword evidence="8" id="KW-1185">Reference proteome</keyword>
<name>B0SIX6_LEPBP</name>
<feature type="transmembrane region" description="Helical" evidence="6">
    <location>
        <begin position="54"/>
        <end position="75"/>
    </location>
</feature>
<dbReference type="GO" id="GO:0016020">
    <property type="term" value="C:membrane"/>
    <property type="evidence" value="ECO:0007669"/>
    <property type="project" value="UniProtKB-SubCell"/>
</dbReference>
<dbReference type="BioCyc" id="LBIF456481:LEPBI_RS02020-MONOMER"/>
<proteinExistence type="inferred from homology"/>
<evidence type="ECO:0000256" key="3">
    <source>
        <dbReference type="ARBA" id="ARBA00022692"/>
    </source>
</evidence>
<dbReference type="PANTHER" id="PTHR31885">
    <property type="entry name" value="GH04784P"/>
    <property type="match status" value="1"/>
</dbReference>
<reference evidence="7 8" key="1">
    <citation type="journal article" date="2008" name="PLoS ONE">
        <title>Genome sequence of the saprophyte Leptospira biflexa provides insights into the evolution of Leptospira and the pathogenesis of leptospirosis.</title>
        <authorList>
            <person name="Picardeau M."/>
            <person name="Bulach D.M."/>
            <person name="Bouchier C."/>
            <person name="Zuerner R.L."/>
            <person name="Zidane N."/>
            <person name="Wilson P.J."/>
            <person name="Creno S."/>
            <person name="Kuczek E.S."/>
            <person name="Bommezzadri S."/>
            <person name="Davis J.C."/>
            <person name="McGrath A."/>
            <person name="Johnson M.J."/>
            <person name="Boursaux-Eude C."/>
            <person name="Seemann T."/>
            <person name="Rouy Z."/>
            <person name="Coppel R.L."/>
            <person name="Rood J.I."/>
            <person name="Lajus A."/>
            <person name="Davies J.K."/>
            <person name="Medigue C."/>
            <person name="Adler B."/>
        </authorList>
    </citation>
    <scope>NUCLEOTIDE SEQUENCE [LARGE SCALE GENOMIC DNA]</scope>
    <source>
        <strain evidence="8">Patoc 1 / ATCC 23582 / Paris</strain>
    </source>
</reference>
<dbReference type="RefSeq" id="WP_012387444.1">
    <property type="nucleotide sequence ID" value="NC_010602.1"/>
</dbReference>
<evidence type="ECO:0000256" key="1">
    <source>
        <dbReference type="ARBA" id="ARBA00004141"/>
    </source>
</evidence>
<dbReference type="EMBL" id="CP000786">
    <property type="protein sequence ID" value="ABZ96556.1"/>
    <property type="molecule type" value="Genomic_DNA"/>
</dbReference>
<gene>
    <name evidence="7" type="ordered locus">LEPBI_I0414</name>
</gene>
<accession>B0SIX6</accession>
<keyword evidence="5 6" id="KW-0472">Membrane</keyword>
<feature type="transmembrane region" description="Helical" evidence="6">
    <location>
        <begin position="138"/>
        <end position="156"/>
    </location>
</feature>
<protein>
    <recommendedName>
        <fullName evidence="9">Lysoplasmalogenase</fullName>
    </recommendedName>
</protein>
<feature type="transmembrane region" description="Helical" evidence="6">
    <location>
        <begin position="6"/>
        <end position="21"/>
    </location>
</feature>
<organism evidence="7 8">
    <name type="scientific">Leptospira biflexa serovar Patoc (strain Patoc 1 / ATCC 23582 / Paris)</name>
    <dbReference type="NCBI Taxonomy" id="456481"/>
    <lineage>
        <taxon>Bacteria</taxon>
        <taxon>Pseudomonadati</taxon>
        <taxon>Spirochaetota</taxon>
        <taxon>Spirochaetia</taxon>
        <taxon>Leptospirales</taxon>
        <taxon>Leptospiraceae</taxon>
        <taxon>Leptospira</taxon>
    </lineage>
</organism>
<keyword evidence="3 6" id="KW-0812">Transmembrane</keyword>
<dbReference type="HOGENOM" id="CLU_079086_4_0_12"/>
<evidence type="ECO:0000313" key="8">
    <source>
        <dbReference type="Proteomes" id="UP000001847"/>
    </source>
</evidence>
<dbReference type="KEGG" id="lbi:LEPBI_I0414"/>
<comment type="similarity">
    <text evidence="2">Belongs to the TMEM86 family.</text>
</comment>
<dbReference type="OrthoDB" id="345840at2"/>
<evidence type="ECO:0000256" key="4">
    <source>
        <dbReference type="ARBA" id="ARBA00022989"/>
    </source>
</evidence>
<evidence type="ECO:0000256" key="2">
    <source>
        <dbReference type="ARBA" id="ARBA00007375"/>
    </source>
</evidence>